<evidence type="ECO:0000256" key="4">
    <source>
        <dbReference type="SAM" id="SignalP"/>
    </source>
</evidence>
<organism evidence="6 7">
    <name type="scientific">Parachitinimonas caeni</name>
    <dbReference type="NCBI Taxonomy" id="3031301"/>
    <lineage>
        <taxon>Bacteria</taxon>
        <taxon>Pseudomonadati</taxon>
        <taxon>Pseudomonadota</taxon>
        <taxon>Betaproteobacteria</taxon>
        <taxon>Neisseriales</taxon>
        <taxon>Chitinibacteraceae</taxon>
        <taxon>Parachitinimonas</taxon>
    </lineage>
</organism>
<dbReference type="InterPro" id="IPR028082">
    <property type="entry name" value="Peripla_BP_I"/>
</dbReference>
<dbReference type="Gene3D" id="3.40.50.2300">
    <property type="match status" value="2"/>
</dbReference>
<dbReference type="SUPFAM" id="SSF53822">
    <property type="entry name" value="Periplasmic binding protein-like I"/>
    <property type="match status" value="1"/>
</dbReference>
<evidence type="ECO:0000256" key="1">
    <source>
        <dbReference type="ARBA" id="ARBA00004196"/>
    </source>
</evidence>
<evidence type="ECO:0000313" key="7">
    <source>
        <dbReference type="Proteomes" id="UP001172778"/>
    </source>
</evidence>
<reference evidence="6" key="1">
    <citation type="submission" date="2023-03" db="EMBL/GenBank/DDBJ databases">
        <title>Chitinimonas shenzhenensis gen. nov., sp. nov., a novel member of family Burkholderiaceae isolated from activated sludge collected in Shen Zhen, China.</title>
        <authorList>
            <person name="Wang X."/>
        </authorList>
    </citation>
    <scope>NUCLEOTIDE SEQUENCE</scope>
    <source>
        <strain evidence="6">DQS-5</strain>
    </source>
</reference>
<gene>
    <name evidence="6" type="ORF">PZA18_12580</name>
</gene>
<dbReference type="RefSeq" id="WP_284101194.1">
    <property type="nucleotide sequence ID" value="NZ_JARRAF010000013.1"/>
</dbReference>
<proteinExistence type="inferred from homology"/>
<name>A0ABT7DXT9_9NEIS</name>
<dbReference type="CDD" id="cd19970">
    <property type="entry name" value="PBP1_ABC_sugar_binding-like"/>
    <property type="match status" value="1"/>
</dbReference>
<evidence type="ECO:0000256" key="2">
    <source>
        <dbReference type="ARBA" id="ARBA00007639"/>
    </source>
</evidence>
<evidence type="ECO:0000313" key="6">
    <source>
        <dbReference type="EMBL" id="MDK2124882.1"/>
    </source>
</evidence>
<evidence type="ECO:0000256" key="3">
    <source>
        <dbReference type="ARBA" id="ARBA00022729"/>
    </source>
</evidence>
<comment type="similarity">
    <text evidence="2">Belongs to the bacterial solute-binding protein 2 family.</text>
</comment>
<feature type="domain" description="Periplasmic binding protein" evidence="5">
    <location>
        <begin position="30"/>
        <end position="291"/>
    </location>
</feature>
<dbReference type="EMBL" id="JARRAF010000013">
    <property type="protein sequence ID" value="MDK2124882.1"/>
    <property type="molecule type" value="Genomic_DNA"/>
</dbReference>
<dbReference type="PANTHER" id="PTHR46847">
    <property type="entry name" value="D-ALLOSE-BINDING PERIPLASMIC PROTEIN-RELATED"/>
    <property type="match status" value="1"/>
</dbReference>
<feature type="signal peptide" evidence="4">
    <location>
        <begin position="1"/>
        <end position="23"/>
    </location>
</feature>
<accession>A0ABT7DXT9</accession>
<comment type="caution">
    <text evidence="6">The sequence shown here is derived from an EMBL/GenBank/DDBJ whole genome shotgun (WGS) entry which is preliminary data.</text>
</comment>
<dbReference type="Pfam" id="PF13407">
    <property type="entry name" value="Peripla_BP_4"/>
    <property type="match status" value="1"/>
</dbReference>
<protein>
    <submittedName>
        <fullName evidence="6">Sugar ABC transporter substrate-binding protein</fullName>
    </submittedName>
</protein>
<comment type="subcellular location">
    <subcellularLocation>
        <location evidence="1">Cell envelope</location>
    </subcellularLocation>
</comment>
<dbReference type="InterPro" id="IPR025997">
    <property type="entry name" value="SBP_2_dom"/>
</dbReference>
<feature type="chain" id="PRO_5045880294" evidence="4">
    <location>
        <begin position="24"/>
        <end position="310"/>
    </location>
</feature>
<keyword evidence="3 4" id="KW-0732">Signal</keyword>
<dbReference type="Proteomes" id="UP001172778">
    <property type="component" value="Unassembled WGS sequence"/>
</dbReference>
<dbReference type="PANTHER" id="PTHR46847:SF1">
    <property type="entry name" value="D-ALLOSE-BINDING PERIPLASMIC PROTEIN-RELATED"/>
    <property type="match status" value="1"/>
</dbReference>
<sequence length="310" mass="33123">MFRTQAVLLFCMYAMTCLLPAEAASKVRVTLVMKSMANEFFRTMEAGARTHQRSNPDKYELTATGIDNETDVEKQIKLVEQAISAKTQAIVIAPADSKELVPVLKKAIEGGIVVVNIDNKLDDLEMSKKGLNIPFVGPSNRLGARQVGEFLGKQLSVGDEVAIIEGLSGTVNAQARTAGFREAMEAVGAKIVGIKSGKWEQALAQDVAANFLKDYPNLKAFLCGNDSMALGAVTAVGAAGKTGKVKIVGYDNIAAVKPMLADGRMLATADQYGGRQAVFGIELALKTLEEKTPQRVLPPIVQTPVVLVTK</sequence>
<keyword evidence="7" id="KW-1185">Reference proteome</keyword>
<evidence type="ECO:0000259" key="5">
    <source>
        <dbReference type="Pfam" id="PF13407"/>
    </source>
</evidence>